<sequence>MYNPETVEKVPAAQDGIQYEPSSHEGVVGVPTRSHFQYLKHYFTSREGWIGDYDYVYLITPNVWPLDRKYKDYEAPFYGLNDEIPILLTILLGLQHALTMIGSIVSPPLAIAGGAFNFDAAITQYLVSAAFITTGIATALQVTRVHLAKTPFFIGTGLLSVVGPTFDILPIVFNYTAMRYKNGTCPTASDGTQLPCPDAWGATLGTMLCTVWIQIGMSMVPPKSLNKIFPKIVTGSLLLLVGVYLISNGMQNWGGSSNCNGGTGFYALCPSIDAPKPLVWGDPKLIGLGFSVFVSIILVEQFGSPLMKSASVILGLAVGCAISGATGYWSRENIDAAPAVTFLWVHTFKLSVDGALVLPLLIMFVCEAVSCMPDILATAEISNVDIEGTQFNSRIQGGILWDGLGSLISAFGTGLPMVSQAGNNGVISLTGCASRRAGWCASAFLILMGLFGKFGAVFGSMPPSVLGGMQVFLYSTIAVAGIRVLGLISFTRRNRFILTAALGIGFIDIVQPKWFSQILDYSGSNVHLQGFEQGINLLVETPFIIAAVVGVFLNLVLPKDNSAMDRIVRDSAGHPMQETRAD</sequence>
<dbReference type="NCBIfam" id="TIGR00801">
    <property type="entry name" value="ncs2"/>
    <property type="match status" value="1"/>
</dbReference>
<feature type="transmembrane region" description="Helical" evidence="7">
    <location>
        <begin position="285"/>
        <end position="303"/>
    </location>
</feature>
<evidence type="ECO:0000313" key="9">
    <source>
        <dbReference type="Proteomes" id="UP000241818"/>
    </source>
</evidence>
<name>A0A2T3B2S5_AMORE</name>
<gene>
    <name evidence="8" type="ORF">M430DRAFT_19430</name>
</gene>
<organism evidence="8 9">
    <name type="scientific">Amorphotheca resinae ATCC 22711</name>
    <dbReference type="NCBI Taxonomy" id="857342"/>
    <lineage>
        <taxon>Eukaryota</taxon>
        <taxon>Fungi</taxon>
        <taxon>Dikarya</taxon>
        <taxon>Ascomycota</taxon>
        <taxon>Pezizomycotina</taxon>
        <taxon>Leotiomycetes</taxon>
        <taxon>Helotiales</taxon>
        <taxon>Amorphothecaceae</taxon>
        <taxon>Amorphotheca</taxon>
    </lineage>
</organism>
<evidence type="ECO:0000256" key="5">
    <source>
        <dbReference type="ARBA" id="ARBA00022989"/>
    </source>
</evidence>
<dbReference type="Pfam" id="PF00860">
    <property type="entry name" value="Xan_ur_permease"/>
    <property type="match status" value="1"/>
</dbReference>
<keyword evidence="5 7" id="KW-1133">Transmembrane helix</keyword>
<dbReference type="AlphaFoldDB" id="A0A2T3B2S5"/>
<evidence type="ECO:0008006" key="10">
    <source>
        <dbReference type="Google" id="ProtNLM"/>
    </source>
</evidence>
<dbReference type="GO" id="GO:0042907">
    <property type="term" value="F:xanthine transmembrane transporter activity"/>
    <property type="evidence" value="ECO:0007669"/>
    <property type="project" value="TreeGrafter"/>
</dbReference>
<feature type="transmembrane region" description="Helical" evidence="7">
    <location>
        <begin position="497"/>
        <end position="515"/>
    </location>
</feature>
<evidence type="ECO:0000256" key="3">
    <source>
        <dbReference type="ARBA" id="ARBA00022448"/>
    </source>
</evidence>
<evidence type="ECO:0000256" key="4">
    <source>
        <dbReference type="ARBA" id="ARBA00022692"/>
    </source>
</evidence>
<feature type="transmembrane region" description="Helical" evidence="7">
    <location>
        <begin position="152"/>
        <end position="173"/>
    </location>
</feature>
<keyword evidence="6 7" id="KW-0472">Membrane</keyword>
<feature type="transmembrane region" description="Helical" evidence="7">
    <location>
        <begin position="199"/>
        <end position="216"/>
    </location>
</feature>
<dbReference type="PANTHER" id="PTHR42810">
    <property type="entry name" value="PURINE PERMEASE C1399.01C-RELATED"/>
    <property type="match status" value="1"/>
</dbReference>
<dbReference type="PROSITE" id="PS01116">
    <property type="entry name" value="XANTH_URACIL_PERMASE"/>
    <property type="match status" value="1"/>
</dbReference>
<comment type="subcellular location">
    <subcellularLocation>
        <location evidence="1">Membrane</location>
        <topology evidence="1">Multi-pass membrane protein</topology>
    </subcellularLocation>
</comment>
<keyword evidence="3" id="KW-0813">Transport</keyword>
<feature type="transmembrane region" description="Helical" evidence="7">
    <location>
        <begin position="471"/>
        <end position="490"/>
    </location>
</feature>
<comment type="similarity">
    <text evidence="2">Belongs to the nucleobase:cation symporter-2 (NCS2) (TC 2.A.40) family.</text>
</comment>
<evidence type="ECO:0000313" key="8">
    <source>
        <dbReference type="EMBL" id="PSS18839.1"/>
    </source>
</evidence>
<dbReference type="GeneID" id="36572152"/>
<dbReference type="STRING" id="857342.A0A2T3B2S5"/>
<feature type="transmembrane region" description="Helical" evidence="7">
    <location>
        <begin position="228"/>
        <end position="247"/>
    </location>
</feature>
<protein>
    <recommendedName>
        <fullName evidence="10">Purine permease</fullName>
    </recommendedName>
</protein>
<feature type="transmembrane region" description="Helical" evidence="7">
    <location>
        <begin position="122"/>
        <end position="140"/>
    </location>
</feature>
<evidence type="ECO:0000256" key="7">
    <source>
        <dbReference type="SAM" id="Phobius"/>
    </source>
</evidence>
<accession>A0A2T3B2S5</accession>
<keyword evidence="4 7" id="KW-0812">Transmembrane</keyword>
<feature type="transmembrane region" description="Helical" evidence="7">
    <location>
        <begin position="310"/>
        <end position="330"/>
    </location>
</feature>
<dbReference type="Proteomes" id="UP000241818">
    <property type="component" value="Unassembled WGS sequence"/>
</dbReference>
<feature type="transmembrane region" description="Helical" evidence="7">
    <location>
        <begin position="437"/>
        <end position="459"/>
    </location>
</feature>
<dbReference type="GO" id="GO:0005886">
    <property type="term" value="C:plasma membrane"/>
    <property type="evidence" value="ECO:0007669"/>
    <property type="project" value="TreeGrafter"/>
</dbReference>
<evidence type="ECO:0000256" key="1">
    <source>
        <dbReference type="ARBA" id="ARBA00004141"/>
    </source>
</evidence>
<dbReference type="InterPro" id="IPR006042">
    <property type="entry name" value="Xan_ur_permease"/>
</dbReference>
<dbReference type="InterPro" id="IPR006043">
    <property type="entry name" value="NCS2"/>
</dbReference>
<dbReference type="OrthoDB" id="1641903at2759"/>
<dbReference type="InParanoid" id="A0A2T3B2S5"/>
<dbReference type="RefSeq" id="XP_024721191.1">
    <property type="nucleotide sequence ID" value="XM_024864071.1"/>
</dbReference>
<feature type="transmembrane region" description="Helical" evidence="7">
    <location>
        <begin position="535"/>
        <end position="557"/>
    </location>
</feature>
<keyword evidence="9" id="KW-1185">Reference proteome</keyword>
<reference evidence="8 9" key="1">
    <citation type="journal article" date="2018" name="New Phytol.">
        <title>Comparative genomics and transcriptomics depict ericoid mycorrhizal fungi as versatile saprotrophs and plant mutualists.</title>
        <authorList>
            <person name="Martino E."/>
            <person name="Morin E."/>
            <person name="Grelet G.A."/>
            <person name="Kuo A."/>
            <person name="Kohler A."/>
            <person name="Daghino S."/>
            <person name="Barry K.W."/>
            <person name="Cichocki N."/>
            <person name="Clum A."/>
            <person name="Dockter R.B."/>
            <person name="Hainaut M."/>
            <person name="Kuo R.C."/>
            <person name="LaButti K."/>
            <person name="Lindahl B.D."/>
            <person name="Lindquist E.A."/>
            <person name="Lipzen A."/>
            <person name="Khouja H.R."/>
            <person name="Magnuson J."/>
            <person name="Murat C."/>
            <person name="Ohm R.A."/>
            <person name="Singer S.W."/>
            <person name="Spatafora J.W."/>
            <person name="Wang M."/>
            <person name="Veneault-Fourrey C."/>
            <person name="Henrissat B."/>
            <person name="Grigoriev I.V."/>
            <person name="Martin F.M."/>
            <person name="Perotto S."/>
        </authorList>
    </citation>
    <scope>NUCLEOTIDE SEQUENCE [LARGE SCALE GENOMIC DNA]</scope>
    <source>
        <strain evidence="8 9">ATCC 22711</strain>
    </source>
</reference>
<dbReference type="PANTHER" id="PTHR42810:SF2">
    <property type="entry name" value="PURINE PERMEASE C1399.01C-RELATED"/>
    <property type="match status" value="1"/>
</dbReference>
<dbReference type="EMBL" id="KZ679011">
    <property type="protein sequence ID" value="PSS18839.1"/>
    <property type="molecule type" value="Genomic_DNA"/>
</dbReference>
<proteinExistence type="inferred from homology"/>
<evidence type="ECO:0000256" key="6">
    <source>
        <dbReference type="ARBA" id="ARBA00023136"/>
    </source>
</evidence>
<feature type="transmembrane region" description="Helical" evidence="7">
    <location>
        <begin position="86"/>
        <end position="110"/>
    </location>
</feature>
<feature type="transmembrane region" description="Helical" evidence="7">
    <location>
        <begin position="342"/>
        <end position="366"/>
    </location>
</feature>
<evidence type="ECO:0000256" key="2">
    <source>
        <dbReference type="ARBA" id="ARBA00008821"/>
    </source>
</evidence>
<dbReference type="GO" id="GO:0000324">
    <property type="term" value="C:fungal-type vacuole"/>
    <property type="evidence" value="ECO:0007669"/>
    <property type="project" value="TreeGrafter"/>
</dbReference>